<accession>A0A7S1UYQ3</accession>
<feature type="transmembrane region" description="Helical" evidence="1">
    <location>
        <begin position="120"/>
        <end position="140"/>
    </location>
</feature>
<dbReference type="EMBL" id="HBGK01019041">
    <property type="protein sequence ID" value="CAD9280693.1"/>
    <property type="molecule type" value="Transcribed_RNA"/>
</dbReference>
<feature type="transmembrane region" description="Helical" evidence="1">
    <location>
        <begin position="56"/>
        <end position="72"/>
    </location>
</feature>
<proteinExistence type="predicted"/>
<keyword evidence="1" id="KW-1133">Transmembrane helix</keyword>
<keyword evidence="1" id="KW-0812">Transmembrane</keyword>
<gene>
    <name evidence="2" type="ORF">GOCE00092_LOCUS9603</name>
</gene>
<feature type="transmembrane region" description="Helical" evidence="1">
    <location>
        <begin position="192"/>
        <end position="212"/>
    </location>
</feature>
<feature type="transmembrane region" description="Helical" evidence="1">
    <location>
        <begin position="23"/>
        <end position="44"/>
    </location>
</feature>
<protein>
    <submittedName>
        <fullName evidence="2">Uncharacterized protein</fullName>
    </submittedName>
</protein>
<keyword evidence="1" id="KW-0472">Membrane</keyword>
<dbReference type="AlphaFoldDB" id="A0A7S1UYQ3"/>
<evidence type="ECO:0000256" key="1">
    <source>
        <dbReference type="SAM" id="Phobius"/>
    </source>
</evidence>
<evidence type="ECO:0000313" key="2">
    <source>
        <dbReference type="EMBL" id="CAD9280693.1"/>
    </source>
</evidence>
<organism evidence="2">
    <name type="scientific">Grammatophora oceanica</name>
    <dbReference type="NCBI Taxonomy" id="210454"/>
    <lineage>
        <taxon>Eukaryota</taxon>
        <taxon>Sar</taxon>
        <taxon>Stramenopiles</taxon>
        <taxon>Ochrophyta</taxon>
        <taxon>Bacillariophyta</taxon>
        <taxon>Fragilariophyceae</taxon>
        <taxon>Fragilariophycidae</taxon>
        <taxon>Rhabdonematales</taxon>
        <taxon>Grammatophoraceae</taxon>
        <taxon>Grammatophora</taxon>
    </lineage>
</organism>
<feature type="transmembrane region" description="Helical" evidence="1">
    <location>
        <begin position="152"/>
        <end position="171"/>
    </location>
</feature>
<name>A0A7S1UYQ3_9STRA</name>
<sequence length="301" mass="33742">MSHWEQQLFISCEDALPTIVPGLHNAACSATSILLMTLPYRALLVAKNKTGMEPEVIAYLLALTFLFYTNAHQHGFGAFLWDLDTGGALHSIFLSLLIYEHGGGREIWKNKTPFPILPTVWTRAVSFASAAAALMAPFVFPTRVNNDLRRKFAATMGGIAALSVVPMMGYLSWTTMMTNRRHEKNSNTGKSLFALWVLACVLVKVAEVLVQVEKERMCDRGGLVARWFHAIVTHSEIWLLFWAVSDCAFGLIQQQQDRSTHQISTSDDVGQSLSSTVDHRPWFSYHAGSIRGNRFWPKKRV</sequence>
<reference evidence="2" key="1">
    <citation type="submission" date="2021-01" db="EMBL/GenBank/DDBJ databases">
        <authorList>
            <person name="Corre E."/>
            <person name="Pelletier E."/>
            <person name="Niang G."/>
            <person name="Scheremetjew M."/>
            <person name="Finn R."/>
            <person name="Kale V."/>
            <person name="Holt S."/>
            <person name="Cochrane G."/>
            <person name="Meng A."/>
            <person name="Brown T."/>
            <person name="Cohen L."/>
        </authorList>
    </citation>
    <scope>NUCLEOTIDE SEQUENCE</scope>
    <source>
        <strain evidence="2">CCMP 410</strain>
    </source>
</reference>